<dbReference type="SMART" id="SM00020">
    <property type="entry name" value="Tryp_SPc"/>
    <property type="match status" value="1"/>
</dbReference>
<evidence type="ECO:0000256" key="3">
    <source>
        <dbReference type="ARBA" id="ARBA00022729"/>
    </source>
</evidence>
<dbReference type="Gene3D" id="2.40.10.10">
    <property type="entry name" value="Trypsin-like serine proteases"/>
    <property type="match status" value="1"/>
</dbReference>
<gene>
    <name evidence="10" type="ORF">JO391_10105</name>
</gene>
<dbReference type="EMBL" id="CP069370">
    <property type="protein sequence ID" value="QYZ68155.1"/>
    <property type="molecule type" value="Genomic_DNA"/>
</dbReference>
<keyword evidence="6 10" id="KW-0645">Protease</keyword>
<dbReference type="RefSeq" id="WP_220660378.1">
    <property type="nucleotide sequence ID" value="NZ_CP069370.1"/>
</dbReference>
<comment type="subcellular location">
    <subcellularLocation>
        <location evidence="1">Secreted</location>
    </subcellularLocation>
</comment>
<protein>
    <submittedName>
        <fullName evidence="10">Serine protease</fullName>
    </submittedName>
</protein>
<feature type="compositionally biased region" description="Low complexity" evidence="7">
    <location>
        <begin position="33"/>
        <end position="46"/>
    </location>
</feature>
<feature type="region of interest" description="Disordered" evidence="7">
    <location>
        <begin position="33"/>
        <end position="64"/>
    </location>
</feature>
<keyword evidence="4" id="KW-1015">Disulfide bond</keyword>
<dbReference type="PROSITE" id="PS00135">
    <property type="entry name" value="TRYPSIN_SER"/>
    <property type="match status" value="1"/>
</dbReference>
<dbReference type="Pfam" id="PF00089">
    <property type="entry name" value="Trypsin"/>
    <property type="match status" value="1"/>
</dbReference>
<keyword evidence="5" id="KW-0325">Glycoprotein</keyword>
<dbReference type="InterPro" id="IPR009003">
    <property type="entry name" value="Peptidase_S1_PA"/>
</dbReference>
<dbReference type="KEGG" id="nsm:JO391_10105"/>
<accession>A0A8G1EA15</accession>
<dbReference type="PROSITE" id="PS50240">
    <property type="entry name" value="TRYPSIN_DOM"/>
    <property type="match status" value="1"/>
</dbReference>
<feature type="chain" id="PRO_5034652802" evidence="8">
    <location>
        <begin position="25"/>
        <end position="359"/>
    </location>
</feature>
<dbReference type="FunFam" id="2.40.10.10:FF:000054">
    <property type="entry name" value="Complement C1r subcomponent"/>
    <property type="match status" value="1"/>
</dbReference>
<reference evidence="10" key="1">
    <citation type="submission" date="2021-02" db="EMBL/GenBank/DDBJ databases">
        <title>Rhodobacter shimadae sp. nov., an aerobic anoxygenic phototrophic bacterium isolated from a hot spring.</title>
        <authorList>
            <person name="Muramatsu S."/>
            <person name="Haruta S."/>
            <person name="Hirose S."/>
            <person name="Hanada S."/>
        </authorList>
    </citation>
    <scope>NUCLEOTIDE SEQUENCE</scope>
    <source>
        <strain evidence="10">N10</strain>
    </source>
</reference>
<dbReference type="SUPFAM" id="SSF50494">
    <property type="entry name" value="Trypsin-like serine proteases"/>
    <property type="match status" value="1"/>
</dbReference>
<dbReference type="AlphaFoldDB" id="A0A8G1EA15"/>
<dbReference type="InterPro" id="IPR018114">
    <property type="entry name" value="TRYPSIN_HIS"/>
</dbReference>
<dbReference type="GO" id="GO:0005576">
    <property type="term" value="C:extracellular region"/>
    <property type="evidence" value="ECO:0007669"/>
    <property type="project" value="UniProtKB-SubCell"/>
</dbReference>
<evidence type="ECO:0000256" key="1">
    <source>
        <dbReference type="ARBA" id="ARBA00004613"/>
    </source>
</evidence>
<organism evidence="10 11">
    <name type="scientific">Neotabrizicola shimadae</name>
    <dbReference type="NCBI Taxonomy" id="2807096"/>
    <lineage>
        <taxon>Bacteria</taxon>
        <taxon>Pseudomonadati</taxon>
        <taxon>Pseudomonadota</taxon>
        <taxon>Alphaproteobacteria</taxon>
        <taxon>Rhodobacterales</taxon>
        <taxon>Paracoccaceae</taxon>
        <taxon>Neotabrizicola</taxon>
    </lineage>
</organism>
<keyword evidence="3 8" id="KW-0732">Signal</keyword>
<keyword evidence="6" id="KW-0720">Serine protease</keyword>
<sequence length="359" mass="37763">MRLAPILALALAFAVPALTVDALAQEAPALPKEAPPAAKASPFAWAKSGDKASHEKAAREKAEAGGGKVIGGTLAGQGAWPWQVALMVAGEPVSADAQFCGGSMVLDTWVLTAAHCVHMADDAGNWGDLPPQAIQVFVGSNELAPGKGDLVPVQAIYRHPDYVGWEFDHDIALIHLARAPRAAYQTITVPDQEFGDYLDQPGVTTIVTGWGLTEGGEHPEALHQTEIQMMDRELCNQTLIEARANEAIEGFGYAVNVFGLSDDDAYALWDEMVSRAPVPMSGNMLCSGSFEGGKTACSGDSGGPLVVPLEDGSFVQAGIVSWGLSAANGQGCEETAMFSAYTRISNFLPWLESVVNGQP</sequence>
<evidence type="ECO:0000256" key="5">
    <source>
        <dbReference type="ARBA" id="ARBA00023180"/>
    </source>
</evidence>
<feature type="domain" description="Peptidase S1" evidence="9">
    <location>
        <begin position="69"/>
        <end position="356"/>
    </location>
</feature>
<proteinExistence type="predicted"/>
<keyword evidence="6" id="KW-0378">Hydrolase</keyword>
<dbReference type="PANTHER" id="PTHR24256">
    <property type="entry name" value="TRYPTASE-RELATED"/>
    <property type="match status" value="1"/>
</dbReference>
<evidence type="ECO:0000256" key="7">
    <source>
        <dbReference type="SAM" id="MobiDB-lite"/>
    </source>
</evidence>
<dbReference type="CDD" id="cd00190">
    <property type="entry name" value="Tryp_SPc"/>
    <property type="match status" value="1"/>
</dbReference>
<dbReference type="InterPro" id="IPR001254">
    <property type="entry name" value="Trypsin_dom"/>
</dbReference>
<dbReference type="InterPro" id="IPR001314">
    <property type="entry name" value="Peptidase_S1A"/>
</dbReference>
<evidence type="ECO:0000313" key="11">
    <source>
        <dbReference type="Proteomes" id="UP000826300"/>
    </source>
</evidence>
<evidence type="ECO:0000256" key="2">
    <source>
        <dbReference type="ARBA" id="ARBA00022525"/>
    </source>
</evidence>
<dbReference type="Proteomes" id="UP000826300">
    <property type="component" value="Chromosome"/>
</dbReference>
<dbReference type="FunFam" id="2.40.10.10:FF:000068">
    <property type="entry name" value="transmembrane protease serine 2"/>
    <property type="match status" value="1"/>
</dbReference>
<evidence type="ECO:0000259" key="9">
    <source>
        <dbReference type="PROSITE" id="PS50240"/>
    </source>
</evidence>
<dbReference type="GO" id="GO:0006508">
    <property type="term" value="P:proteolysis"/>
    <property type="evidence" value="ECO:0007669"/>
    <property type="project" value="UniProtKB-KW"/>
</dbReference>
<dbReference type="InterPro" id="IPR033116">
    <property type="entry name" value="TRYPSIN_SER"/>
</dbReference>
<evidence type="ECO:0000256" key="4">
    <source>
        <dbReference type="ARBA" id="ARBA00023157"/>
    </source>
</evidence>
<keyword evidence="2" id="KW-0964">Secreted</keyword>
<dbReference type="InterPro" id="IPR043504">
    <property type="entry name" value="Peptidase_S1_PA_chymotrypsin"/>
</dbReference>
<dbReference type="PROSITE" id="PS00134">
    <property type="entry name" value="TRYPSIN_HIS"/>
    <property type="match status" value="1"/>
</dbReference>
<dbReference type="GO" id="GO:0004252">
    <property type="term" value="F:serine-type endopeptidase activity"/>
    <property type="evidence" value="ECO:0007669"/>
    <property type="project" value="InterPro"/>
</dbReference>
<evidence type="ECO:0000313" key="10">
    <source>
        <dbReference type="EMBL" id="QYZ68155.1"/>
    </source>
</evidence>
<feature type="signal peptide" evidence="8">
    <location>
        <begin position="1"/>
        <end position="24"/>
    </location>
</feature>
<keyword evidence="11" id="KW-1185">Reference proteome</keyword>
<dbReference type="PRINTS" id="PR00722">
    <property type="entry name" value="CHYMOTRYPSIN"/>
</dbReference>
<evidence type="ECO:0000256" key="8">
    <source>
        <dbReference type="SAM" id="SignalP"/>
    </source>
</evidence>
<evidence type="ECO:0000256" key="6">
    <source>
        <dbReference type="RuleBase" id="RU363034"/>
    </source>
</evidence>
<dbReference type="InterPro" id="IPR051487">
    <property type="entry name" value="Ser/Thr_Proteases_Immune/Dev"/>
</dbReference>
<feature type="compositionally biased region" description="Basic and acidic residues" evidence="7">
    <location>
        <begin position="48"/>
        <end position="63"/>
    </location>
</feature>
<name>A0A8G1EA15_9RHOB</name>